<dbReference type="InterPro" id="IPR023246">
    <property type="entry name" value="AUTS2"/>
</dbReference>
<dbReference type="EMBL" id="QKKF02034205">
    <property type="protein sequence ID" value="RZF33386.1"/>
    <property type="molecule type" value="Genomic_DNA"/>
</dbReference>
<keyword evidence="4" id="KW-1185">Reference proteome</keyword>
<feature type="region of interest" description="Disordered" evidence="2">
    <location>
        <begin position="1"/>
        <end position="118"/>
    </location>
</feature>
<dbReference type="InParanoid" id="A0A482WJH9"/>
<protein>
    <submittedName>
        <fullName evidence="3">Uncharacterized protein</fullName>
    </submittedName>
</protein>
<organism evidence="3 4">
    <name type="scientific">Laodelphax striatellus</name>
    <name type="common">Small brown planthopper</name>
    <name type="synonym">Delphax striatella</name>
    <dbReference type="NCBI Taxonomy" id="195883"/>
    <lineage>
        <taxon>Eukaryota</taxon>
        <taxon>Metazoa</taxon>
        <taxon>Ecdysozoa</taxon>
        <taxon>Arthropoda</taxon>
        <taxon>Hexapoda</taxon>
        <taxon>Insecta</taxon>
        <taxon>Pterygota</taxon>
        <taxon>Neoptera</taxon>
        <taxon>Paraneoptera</taxon>
        <taxon>Hemiptera</taxon>
        <taxon>Auchenorrhyncha</taxon>
        <taxon>Fulgoroidea</taxon>
        <taxon>Delphacidae</taxon>
        <taxon>Criomorphinae</taxon>
        <taxon>Laodelphax</taxon>
    </lineage>
</organism>
<comment type="caution">
    <text evidence="3">The sequence shown here is derived from an EMBL/GenBank/DDBJ whole genome shotgun (WGS) entry which is preliminary data.</text>
</comment>
<feature type="region of interest" description="Disordered" evidence="2">
    <location>
        <begin position="157"/>
        <end position="191"/>
    </location>
</feature>
<feature type="compositionally biased region" description="Polar residues" evidence="2">
    <location>
        <begin position="157"/>
        <end position="173"/>
    </location>
</feature>
<feature type="compositionally biased region" description="Low complexity" evidence="2">
    <location>
        <begin position="76"/>
        <end position="89"/>
    </location>
</feature>
<feature type="compositionally biased region" description="Basic residues" evidence="2">
    <location>
        <begin position="39"/>
        <end position="48"/>
    </location>
</feature>
<evidence type="ECO:0000256" key="1">
    <source>
        <dbReference type="ARBA" id="ARBA00022553"/>
    </source>
</evidence>
<gene>
    <name evidence="3" type="ORF">LSTR_LSTR014732</name>
</gene>
<dbReference type="AlphaFoldDB" id="A0A482WJH9"/>
<feature type="compositionally biased region" description="Gly residues" evidence="2">
    <location>
        <begin position="1"/>
        <end position="10"/>
    </location>
</feature>
<evidence type="ECO:0000313" key="4">
    <source>
        <dbReference type="Proteomes" id="UP000291343"/>
    </source>
</evidence>
<accession>A0A482WJH9</accession>
<keyword evidence="1" id="KW-0597">Phosphoprotein</keyword>
<evidence type="ECO:0000256" key="2">
    <source>
        <dbReference type="SAM" id="MobiDB-lite"/>
    </source>
</evidence>
<dbReference type="Proteomes" id="UP000291343">
    <property type="component" value="Unassembled WGS sequence"/>
</dbReference>
<feature type="compositionally biased region" description="Low complexity" evidence="2">
    <location>
        <begin position="51"/>
        <end position="61"/>
    </location>
</feature>
<evidence type="ECO:0000313" key="3">
    <source>
        <dbReference type="EMBL" id="RZF33386.1"/>
    </source>
</evidence>
<reference evidence="3 4" key="1">
    <citation type="journal article" date="2017" name="Gigascience">
        <title>Genome sequence of the small brown planthopper, Laodelphax striatellus.</title>
        <authorList>
            <person name="Zhu J."/>
            <person name="Jiang F."/>
            <person name="Wang X."/>
            <person name="Yang P."/>
            <person name="Bao Y."/>
            <person name="Zhao W."/>
            <person name="Wang W."/>
            <person name="Lu H."/>
            <person name="Wang Q."/>
            <person name="Cui N."/>
            <person name="Li J."/>
            <person name="Chen X."/>
            <person name="Luo L."/>
            <person name="Yu J."/>
            <person name="Kang L."/>
            <person name="Cui F."/>
        </authorList>
    </citation>
    <scope>NUCLEOTIDE SEQUENCE [LARGE SCALE GENOMIC DNA]</scope>
    <source>
        <strain evidence="3">Lst14</strain>
    </source>
</reference>
<name>A0A482WJH9_LAOST</name>
<sequence length="191" mass="20392">MPRGAVGGSGATAPRDAQPAPGGDPKGAQQPPQETPKQRAQRNKRRERAQRMQAQKAQKNALQPPGGDSAAIKSGAPKNVAAKAAALLVDSGEEDEATVKPPRPPPPSRRKKGNKEQLYEEDVVDGFAILSFRTYDDLQPTHLCLDVLHGLGDNNTLREVTTPNPEATNNTDETAPRERDAGSITSANFDT</sequence>
<proteinExistence type="predicted"/>
<dbReference type="PANTHER" id="PTHR14429">
    <property type="entry name" value="FIBROSIN FAMILY MEMBER"/>
    <property type="match status" value="1"/>
</dbReference>
<dbReference type="PANTHER" id="PTHR14429:SF22">
    <property type="entry name" value="AGAP013055-PA"/>
    <property type="match status" value="1"/>
</dbReference>
<dbReference type="OrthoDB" id="6630295at2759"/>